<keyword evidence="2" id="KW-1185">Reference proteome</keyword>
<reference evidence="2" key="1">
    <citation type="journal article" date="2019" name="Int. J. Syst. Evol. Microbiol.">
        <title>The Global Catalogue of Microorganisms (GCM) 10K type strain sequencing project: providing services to taxonomists for standard genome sequencing and annotation.</title>
        <authorList>
            <consortium name="The Broad Institute Genomics Platform"/>
            <consortium name="The Broad Institute Genome Sequencing Center for Infectious Disease"/>
            <person name="Wu L."/>
            <person name="Ma J."/>
        </authorList>
    </citation>
    <scope>NUCLEOTIDE SEQUENCE [LARGE SCALE GENOMIC DNA]</scope>
    <source>
        <strain evidence="2">JCM 18541</strain>
    </source>
</reference>
<dbReference type="PANTHER" id="PTHR10000">
    <property type="entry name" value="PHOSPHOSERINE PHOSPHATASE"/>
    <property type="match status" value="1"/>
</dbReference>
<proteinExistence type="predicted"/>
<sequence length="293" mass="31869">MTSPRLFAVDLDGTLLTDTKTYNHEQLDRVLELMAAEGSHLVIATGNQMPKVDEYLAGHEHHANLHYIAENGAIIHNQGRDLALWGFSPQLVHDTLEALQQHLELGIIVSCRHHSYIPADRLDTISAIVHSYLSATGMEIPGYDPADPLTVIRPFYPNVEAIDDVQAIKDTVVKVALNTDSSADVYETMSMLHQTLPEGVTPTSSGFGAIDLILTGNHKGRGLAWLANHLSIPQSQTIAYGDSGNDLEMFQYAATAIAMEESDPRLLPEADFSIGSNQDGAVLDHIEATLTAP</sequence>
<evidence type="ECO:0000313" key="1">
    <source>
        <dbReference type="EMBL" id="GAA4797083.1"/>
    </source>
</evidence>
<dbReference type="Gene3D" id="3.40.50.1000">
    <property type="entry name" value="HAD superfamily/HAD-like"/>
    <property type="match status" value="1"/>
</dbReference>
<protein>
    <submittedName>
        <fullName evidence="1">Cof-type HAD-IIB family hydrolase</fullName>
    </submittedName>
</protein>
<dbReference type="EMBL" id="BAABKP010000002">
    <property type="protein sequence ID" value="GAA4797083.1"/>
    <property type="molecule type" value="Genomic_DNA"/>
</dbReference>
<dbReference type="SFLD" id="SFLDG01140">
    <property type="entry name" value="C2.B:_Phosphomannomutase_and_P"/>
    <property type="match status" value="1"/>
</dbReference>
<dbReference type="Gene3D" id="3.30.1240.10">
    <property type="match status" value="1"/>
</dbReference>
<keyword evidence="1" id="KW-0378">Hydrolase</keyword>
<dbReference type="PROSITE" id="PS01228">
    <property type="entry name" value="COF_1"/>
    <property type="match status" value="1"/>
</dbReference>
<organism evidence="1 2">
    <name type="scientific">Rothia endophytica</name>
    <dbReference type="NCBI Taxonomy" id="1324766"/>
    <lineage>
        <taxon>Bacteria</taxon>
        <taxon>Bacillati</taxon>
        <taxon>Actinomycetota</taxon>
        <taxon>Actinomycetes</taxon>
        <taxon>Micrococcales</taxon>
        <taxon>Micrococcaceae</taxon>
        <taxon>Rothia</taxon>
    </lineage>
</organism>
<dbReference type="InterPro" id="IPR023214">
    <property type="entry name" value="HAD_sf"/>
</dbReference>
<dbReference type="RefSeq" id="WP_345446257.1">
    <property type="nucleotide sequence ID" value="NZ_BAABKP010000002.1"/>
</dbReference>
<dbReference type="PANTHER" id="PTHR10000:SF53">
    <property type="entry name" value="5-AMINO-6-(5-PHOSPHO-D-RIBITYLAMINO)URACIL PHOSPHATASE YBJI-RELATED"/>
    <property type="match status" value="1"/>
</dbReference>
<accession>A0ABP9BLF5</accession>
<dbReference type="SUPFAM" id="SSF56784">
    <property type="entry name" value="HAD-like"/>
    <property type="match status" value="1"/>
</dbReference>
<gene>
    <name evidence="1" type="ORF">GCM10023352_15820</name>
</gene>
<dbReference type="SFLD" id="SFLDS00003">
    <property type="entry name" value="Haloacid_Dehalogenase"/>
    <property type="match status" value="1"/>
</dbReference>
<dbReference type="Pfam" id="PF08282">
    <property type="entry name" value="Hydrolase_3"/>
    <property type="match status" value="1"/>
</dbReference>
<dbReference type="GO" id="GO:0016787">
    <property type="term" value="F:hydrolase activity"/>
    <property type="evidence" value="ECO:0007669"/>
    <property type="project" value="UniProtKB-KW"/>
</dbReference>
<dbReference type="Proteomes" id="UP001500187">
    <property type="component" value="Unassembled WGS sequence"/>
</dbReference>
<dbReference type="InterPro" id="IPR036412">
    <property type="entry name" value="HAD-like_sf"/>
</dbReference>
<comment type="caution">
    <text evidence="1">The sequence shown here is derived from an EMBL/GenBank/DDBJ whole genome shotgun (WGS) entry which is preliminary data.</text>
</comment>
<evidence type="ECO:0000313" key="2">
    <source>
        <dbReference type="Proteomes" id="UP001500187"/>
    </source>
</evidence>
<name>A0ABP9BLF5_9MICC</name>